<accession>A0AA37GLE5</accession>
<dbReference type="Pfam" id="PF13532">
    <property type="entry name" value="2OG-FeII_Oxy_2"/>
    <property type="match status" value="1"/>
</dbReference>
<evidence type="ECO:0000256" key="1">
    <source>
        <dbReference type="PIRSR" id="PIRSR632852-1"/>
    </source>
</evidence>
<dbReference type="EMBL" id="BPPX01000010">
    <property type="protein sequence ID" value="GJC82770.1"/>
    <property type="molecule type" value="Genomic_DNA"/>
</dbReference>
<sequence>MTNDAMNAYSQMPDYSEMARCDTLTEDFVDFNELLSIGYMEEDKISYHDDGEDTLGPTVATLSLGSPALMSFKRKKAYAGNDKKVLQLTMFHGDLVVMHGTRIHQAYLHKVVPKGKRRFALTCRKIVLENINDDNVRAEAVHNSILSEVSEPWDYPNAEDSEGRGRETNAHPSKRAIHESQSTTLRATKRRKSKA</sequence>
<evidence type="ECO:0000313" key="5">
    <source>
        <dbReference type="Proteomes" id="UP001055172"/>
    </source>
</evidence>
<organism evidence="4 5">
    <name type="scientific">Colletotrichum liriopes</name>
    <dbReference type="NCBI Taxonomy" id="708192"/>
    <lineage>
        <taxon>Eukaryota</taxon>
        <taxon>Fungi</taxon>
        <taxon>Dikarya</taxon>
        <taxon>Ascomycota</taxon>
        <taxon>Pezizomycotina</taxon>
        <taxon>Sordariomycetes</taxon>
        <taxon>Hypocreomycetidae</taxon>
        <taxon>Glomerellales</taxon>
        <taxon>Glomerellaceae</taxon>
        <taxon>Colletotrichum</taxon>
        <taxon>Colletotrichum spaethianum species complex</taxon>
    </lineage>
</organism>
<dbReference type="GO" id="GO:0035516">
    <property type="term" value="F:broad specificity oxidative DNA demethylase activity"/>
    <property type="evidence" value="ECO:0007669"/>
    <property type="project" value="TreeGrafter"/>
</dbReference>
<dbReference type="InterPro" id="IPR027450">
    <property type="entry name" value="AlkB-like"/>
</dbReference>
<evidence type="ECO:0000313" key="4">
    <source>
        <dbReference type="EMBL" id="GJC82770.1"/>
    </source>
</evidence>
<dbReference type="GO" id="GO:0051747">
    <property type="term" value="F:cytosine C-5 DNA demethylase activity"/>
    <property type="evidence" value="ECO:0007669"/>
    <property type="project" value="TreeGrafter"/>
</dbReference>
<gene>
    <name evidence="4" type="ORF">ColLi_05608</name>
</gene>
<evidence type="ECO:0000259" key="3">
    <source>
        <dbReference type="PROSITE" id="PS51471"/>
    </source>
</evidence>
<feature type="binding site" evidence="1">
    <location>
        <position position="124"/>
    </location>
    <ligand>
        <name>2-oxoglutarate</name>
        <dbReference type="ChEBI" id="CHEBI:16810"/>
    </ligand>
</feature>
<feature type="binding site" evidence="1">
    <location>
        <position position="39"/>
    </location>
    <ligand>
        <name>2-oxoglutarate</name>
        <dbReference type="ChEBI" id="CHEBI:16810"/>
    </ligand>
</feature>
<feature type="domain" description="Fe2OG dioxygenase" evidence="3">
    <location>
        <begin position="30"/>
        <end position="127"/>
    </location>
</feature>
<dbReference type="AlphaFoldDB" id="A0AA37GLE5"/>
<keyword evidence="5" id="KW-1185">Reference proteome</keyword>
<dbReference type="GO" id="GO:0008198">
    <property type="term" value="F:ferrous iron binding"/>
    <property type="evidence" value="ECO:0007669"/>
    <property type="project" value="TreeGrafter"/>
</dbReference>
<feature type="region of interest" description="Disordered" evidence="2">
    <location>
        <begin position="152"/>
        <end position="195"/>
    </location>
</feature>
<dbReference type="InterPro" id="IPR005123">
    <property type="entry name" value="Oxoglu/Fe-dep_dioxygenase_dom"/>
</dbReference>
<evidence type="ECO:0000256" key="2">
    <source>
        <dbReference type="SAM" id="MobiDB-lite"/>
    </source>
</evidence>
<feature type="binding site" evidence="1">
    <location>
        <position position="109"/>
    </location>
    <ligand>
        <name>2-oxoglutarate</name>
        <dbReference type="ChEBI" id="CHEBI:16810"/>
    </ligand>
</feature>
<comment type="caution">
    <text evidence="4">The sequence shown here is derived from an EMBL/GenBank/DDBJ whole genome shotgun (WGS) entry which is preliminary data.</text>
</comment>
<feature type="binding site" evidence="1">
    <location>
        <position position="118"/>
    </location>
    <ligand>
        <name>2-oxoglutarate</name>
        <dbReference type="ChEBI" id="CHEBI:16810"/>
    </ligand>
</feature>
<reference evidence="4 5" key="1">
    <citation type="submission" date="2021-07" db="EMBL/GenBank/DDBJ databases">
        <title>Genome data of Colletotrichum spaethianum.</title>
        <authorList>
            <person name="Utami Y.D."/>
            <person name="Hiruma K."/>
        </authorList>
    </citation>
    <scope>NUCLEOTIDE SEQUENCE [LARGE SCALE GENOMIC DNA]</scope>
    <source>
        <strain evidence="4 5">MAFF 242679</strain>
    </source>
</reference>
<dbReference type="InterPro" id="IPR037151">
    <property type="entry name" value="AlkB-like_sf"/>
</dbReference>
<dbReference type="Gene3D" id="2.60.120.590">
    <property type="entry name" value="Alpha-ketoglutarate-dependent dioxygenase AlkB-like"/>
    <property type="match status" value="1"/>
</dbReference>
<dbReference type="SUPFAM" id="SSF51197">
    <property type="entry name" value="Clavaminate synthase-like"/>
    <property type="match status" value="1"/>
</dbReference>
<proteinExistence type="predicted"/>
<dbReference type="PROSITE" id="PS51471">
    <property type="entry name" value="FE2OG_OXY"/>
    <property type="match status" value="1"/>
</dbReference>
<dbReference type="PANTHER" id="PTHR31573:SF4">
    <property type="entry name" value="FE2OG DIOXYGENASE DOMAIN-CONTAINING PROTEIN"/>
    <property type="match status" value="1"/>
</dbReference>
<feature type="binding site" evidence="1">
    <location>
        <position position="122"/>
    </location>
    <ligand>
        <name>2-oxoglutarate</name>
        <dbReference type="ChEBI" id="CHEBI:16810"/>
    </ligand>
</feature>
<protein>
    <recommendedName>
        <fullName evidence="3">Fe2OG dioxygenase domain-containing protein</fullName>
    </recommendedName>
</protein>
<dbReference type="GO" id="GO:0006307">
    <property type="term" value="P:DNA alkylation repair"/>
    <property type="evidence" value="ECO:0007669"/>
    <property type="project" value="TreeGrafter"/>
</dbReference>
<name>A0AA37GLE5_9PEZI</name>
<feature type="binding site" evidence="1">
    <location>
        <position position="48"/>
    </location>
    <ligand>
        <name>2-oxoglutarate</name>
        <dbReference type="ChEBI" id="CHEBI:16810"/>
    </ligand>
</feature>
<dbReference type="Proteomes" id="UP001055172">
    <property type="component" value="Unassembled WGS sequence"/>
</dbReference>
<dbReference type="InterPro" id="IPR032852">
    <property type="entry name" value="ALKBH2"/>
</dbReference>
<dbReference type="PANTHER" id="PTHR31573">
    <property type="entry name" value="ALPHA-KETOGLUTARATE-DEPENDENT DIOXYGENASE ALKB HOMOLOG 2"/>
    <property type="match status" value="1"/>
</dbReference>